<dbReference type="AlphaFoldDB" id="A0A2A5S432"/>
<protein>
    <submittedName>
        <fullName evidence="1">Uncharacterized protein</fullName>
    </submittedName>
</protein>
<evidence type="ECO:0000313" key="1">
    <source>
        <dbReference type="EMBL" id="PCS08235.1"/>
    </source>
</evidence>
<sequence>MVSLVVLIGIWFALNGSMLSTKQKLDKEVKAITSTVSGLKIENQQLSKQKKLVDSVVVKNKPYIPNGMQIGEFLADLERFVAETNMVINTTDYTPTMVYPAAATNDAKVASAQSSLFKLESNFEVSGGSAEDCQKLIDRLENETRYVNVSKIGYASSPKESEYTVSLTFTTYYLSEYDTFKKIS</sequence>
<dbReference type="InterPro" id="IPR014717">
    <property type="entry name" value="Transl_elong_EF1B/ribsomal_bS6"/>
</dbReference>
<accession>A0A2A5S432</accession>
<dbReference type="STRING" id="1348632.GCA_001591745_00162"/>
<reference evidence="1 2" key="1">
    <citation type="submission" date="2014-12" db="EMBL/GenBank/DDBJ databases">
        <title>Draft genome sequences of 10 type strains of Lactococcus.</title>
        <authorList>
            <person name="Sun Z."/>
            <person name="Zhong Z."/>
            <person name="Liu W."/>
            <person name="Zhang W."/>
            <person name="Zhang H."/>
        </authorList>
    </citation>
    <scope>NUCLEOTIDE SEQUENCE [LARGE SCALE GENOMIC DNA]</scope>
    <source>
        <strain evidence="1 2">DSM 20686</strain>
    </source>
</reference>
<gene>
    <name evidence="1" type="ORF">RU87_GL000058</name>
</gene>
<dbReference type="Proteomes" id="UP000242246">
    <property type="component" value="Unassembled WGS sequence"/>
</dbReference>
<dbReference type="Gene3D" id="3.30.70.60">
    <property type="match status" value="1"/>
</dbReference>
<keyword evidence="2" id="KW-1185">Reference proteome</keyword>
<comment type="caution">
    <text evidence="1">The sequence shown here is derived from an EMBL/GenBank/DDBJ whole genome shotgun (WGS) entry which is preliminary data.</text>
</comment>
<organism evidence="1 2">
    <name type="scientific">Pseudolactococcus plantarum</name>
    <dbReference type="NCBI Taxonomy" id="1365"/>
    <lineage>
        <taxon>Bacteria</taxon>
        <taxon>Bacillati</taxon>
        <taxon>Bacillota</taxon>
        <taxon>Bacilli</taxon>
        <taxon>Lactobacillales</taxon>
        <taxon>Streptococcaceae</taxon>
        <taxon>Pseudolactococcus</taxon>
    </lineage>
</organism>
<name>A0A2A5S432_9LACT</name>
<evidence type="ECO:0000313" key="2">
    <source>
        <dbReference type="Proteomes" id="UP000242246"/>
    </source>
</evidence>
<dbReference type="EMBL" id="JXJX01000001">
    <property type="protein sequence ID" value="PCS08235.1"/>
    <property type="molecule type" value="Genomic_DNA"/>
</dbReference>
<proteinExistence type="predicted"/>